<protein>
    <recommendedName>
        <fullName evidence="4">DUF5304 domain-containing protein</fullName>
    </recommendedName>
</protein>
<evidence type="ECO:0000256" key="1">
    <source>
        <dbReference type="SAM" id="MobiDB-lite"/>
    </source>
</evidence>
<feature type="compositionally biased region" description="Basic and acidic residues" evidence="1">
    <location>
        <begin position="115"/>
        <end position="138"/>
    </location>
</feature>
<dbReference type="AlphaFoldDB" id="A0A1V4A6J8"/>
<dbReference type="RefSeq" id="WP_077969213.1">
    <property type="nucleotide sequence ID" value="NZ_CP045178.1"/>
</dbReference>
<evidence type="ECO:0000313" key="3">
    <source>
        <dbReference type="Proteomes" id="UP000190539"/>
    </source>
</evidence>
<dbReference type="InterPro" id="IPR035183">
    <property type="entry name" value="DUF5304"/>
</dbReference>
<evidence type="ECO:0008006" key="4">
    <source>
        <dbReference type="Google" id="ProtNLM"/>
    </source>
</evidence>
<keyword evidence="3" id="KW-1185">Reference proteome</keyword>
<name>A0A1V4A6J8_9ACTN</name>
<accession>A0A1V4A6J8</accession>
<proteinExistence type="predicted"/>
<dbReference type="STRING" id="83656.B1H18_18200"/>
<comment type="caution">
    <text evidence="2">The sequence shown here is derived from an EMBL/GenBank/DDBJ whole genome shotgun (WGS) entry which is preliminary data.</text>
</comment>
<reference evidence="2 3" key="1">
    <citation type="submission" date="2017-02" db="EMBL/GenBank/DDBJ databases">
        <title>Draft Genome Sequence of Streptomyces tsukubaensis F601, a Producer of the immunosuppressant tacrolimus FK506.</title>
        <authorList>
            <person name="Zong G."/>
            <person name="Zhong C."/>
            <person name="Fu J."/>
            <person name="Qin R."/>
            <person name="Cao G."/>
        </authorList>
    </citation>
    <scope>NUCLEOTIDE SEQUENCE [LARGE SCALE GENOMIC DNA]</scope>
    <source>
        <strain evidence="2 3">F601</strain>
    </source>
</reference>
<dbReference type="Pfam" id="PF17230">
    <property type="entry name" value="DUF5304"/>
    <property type="match status" value="1"/>
</dbReference>
<dbReference type="Proteomes" id="UP000190539">
    <property type="component" value="Unassembled WGS sequence"/>
</dbReference>
<sequence length="176" mass="18906">MSDPNERPAHDEDAWAEACAEDLAAEQARRRQRYGTPPGSAAEELRKLAETVAEKLTSFQGPAGSAATQQVVRQVVQQAKAVVDPVIERNPQVFDHLAAAGSELLAAYRSAVEGQESRWTRSDDDHVRPTGAGRRETTGDTEDDAGGTTGPTTSTGTETPRRDDEGPGRSDHIDLD</sequence>
<dbReference type="OrthoDB" id="3853386at2"/>
<feature type="region of interest" description="Disordered" evidence="1">
    <location>
        <begin position="110"/>
        <end position="176"/>
    </location>
</feature>
<feature type="compositionally biased region" description="Basic and acidic residues" evidence="1">
    <location>
        <begin position="159"/>
        <end position="176"/>
    </location>
</feature>
<gene>
    <name evidence="2" type="ORF">B1H18_18200</name>
</gene>
<evidence type="ECO:0000313" key="2">
    <source>
        <dbReference type="EMBL" id="OON77662.1"/>
    </source>
</evidence>
<dbReference type="EMBL" id="MVFC01000014">
    <property type="protein sequence ID" value="OON77662.1"/>
    <property type="molecule type" value="Genomic_DNA"/>
</dbReference>
<organism evidence="2 3">
    <name type="scientific">Streptomyces tsukubensis</name>
    <dbReference type="NCBI Taxonomy" id="83656"/>
    <lineage>
        <taxon>Bacteria</taxon>
        <taxon>Bacillati</taxon>
        <taxon>Actinomycetota</taxon>
        <taxon>Actinomycetes</taxon>
        <taxon>Kitasatosporales</taxon>
        <taxon>Streptomycetaceae</taxon>
        <taxon>Streptomyces</taxon>
    </lineage>
</organism>